<dbReference type="Pfam" id="PF02037">
    <property type="entry name" value="SAP"/>
    <property type="match status" value="1"/>
</dbReference>
<sequence>MKKIFYCFLLIFSILMLFGGINEVTQNKLTFIDIFMFAIFISLIVFSIVKLFKHNHLDYKSNKSNTNHTNISNSKTTQFNTVQSNDHIRKNNITHDIETNNTKKVKQVKSITNNKTNTLNKDQVKLNENVQENNQDLVIDVKDDNNNNYHYDLNANDILILHLNKNREVGKEVKNHFYLLENQINVDEILNKLINLDYLDIKSNFDVSLFYLKVPELKEILREYKLKLSGNKPELIERIKTNIDENAIKLPQVYVPTSKGNKIIGETEYILHFYNSPIISLGSAHKMAKEVLNIDDKIEYIYFYLLQQNQKSNNSDHRTANIINSLVLYYKKTNKDKDVIRKYTNYATYLSVTQGIHSAAFLYSSEENIIDRLFIYFNYHLEYYENMLFIDNVSRRLFKNLFYEDIKSFEDTDKNFCDEICELLFAQIYNNRNITLNNLPTINYVLEKIKKENEIRMTKYDF</sequence>
<keyword evidence="2" id="KW-0472">Membrane</keyword>
<reference evidence="4" key="1">
    <citation type="submission" date="2019-06" db="EMBL/GenBank/DDBJ databases">
        <title>A novel staphylococcal enterotoxin, SE02, involved in a staphylococcal food poisoning outbreak that occurred in Tokyo in 2004.</title>
        <authorList>
            <person name="Suzuki Y."/>
            <person name="Kubota H."/>
            <person name="Kato R."/>
            <person name="Sadamasu K."/>
        </authorList>
    </citation>
    <scope>NUCLEOTIDE SEQUENCE</scope>
    <source>
        <strain evidence="4">Tokyo12482</strain>
    </source>
</reference>
<dbReference type="InterPro" id="IPR036361">
    <property type="entry name" value="SAP_dom_sf"/>
</dbReference>
<dbReference type="SUPFAM" id="SSF68906">
    <property type="entry name" value="SAP domain"/>
    <property type="match status" value="1"/>
</dbReference>
<feature type="transmembrane region" description="Helical" evidence="2">
    <location>
        <begin position="29"/>
        <end position="52"/>
    </location>
</feature>
<feature type="domain" description="SAP" evidence="3">
    <location>
        <begin position="209"/>
        <end position="243"/>
    </location>
</feature>
<protein>
    <recommendedName>
        <fullName evidence="3">SAP domain-containing protein</fullName>
    </recommendedName>
</protein>
<name>A0A5S9EUS6_STAAU</name>
<feature type="region of interest" description="Disordered" evidence="1">
    <location>
        <begin position="62"/>
        <end position="85"/>
    </location>
</feature>
<dbReference type="PROSITE" id="PS50800">
    <property type="entry name" value="SAP"/>
    <property type="match status" value="1"/>
</dbReference>
<gene>
    <name evidence="4" type="ORF">TMSFP482_07800</name>
</gene>
<dbReference type="InterPro" id="IPR003034">
    <property type="entry name" value="SAP_dom"/>
</dbReference>
<dbReference type="SMART" id="SM00513">
    <property type="entry name" value="SAP"/>
    <property type="match status" value="1"/>
</dbReference>
<dbReference type="AlphaFoldDB" id="A0A5S9EUS6"/>
<evidence type="ECO:0000256" key="1">
    <source>
        <dbReference type="SAM" id="MobiDB-lite"/>
    </source>
</evidence>
<evidence type="ECO:0000259" key="3">
    <source>
        <dbReference type="PROSITE" id="PS50800"/>
    </source>
</evidence>
<dbReference type="RefSeq" id="WP_155978050.1">
    <property type="nucleotide sequence ID" value="NZ_AP019712.1"/>
</dbReference>
<proteinExistence type="predicted"/>
<keyword evidence="2" id="KW-1133">Transmembrane helix</keyword>
<accession>A0A5S9EUS6</accession>
<dbReference type="EMBL" id="AP019713">
    <property type="protein sequence ID" value="BBK66924.1"/>
    <property type="molecule type" value="Genomic_DNA"/>
</dbReference>
<evidence type="ECO:0000313" key="4">
    <source>
        <dbReference type="EMBL" id="BBK66924.1"/>
    </source>
</evidence>
<organism evidence="4">
    <name type="scientific">Staphylococcus aureus</name>
    <dbReference type="NCBI Taxonomy" id="1280"/>
    <lineage>
        <taxon>Bacteria</taxon>
        <taxon>Bacillati</taxon>
        <taxon>Bacillota</taxon>
        <taxon>Bacilli</taxon>
        <taxon>Bacillales</taxon>
        <taxon>Staphylococcaceae</taxon>
        <taxon>Staphylococcus</taxon>
    </lineage>
</organism>
<dbReference type="Gene3D" id="1.10.720.30">
    <property type="entry name" value="SAP domain"/>
    <property type="match status" value="1"/>
</dbReference>
<evidence type="ECO:0000256" key="2">
    <source>
        <dbReference type="SAM" id="Phobius"/>
    </source>
</evidence>
<keyword evidence="2" id="KW-0812">Transmembrane</keyword>